<evidence type="ECO:0000313" key="1">
    <source>
        <dbReference type="EMBL" id="TFK20045.1"/>
    </source>
</evidence>
<organism evidence="1 2">
    <name type="scientific">Coprinopsis marcescibilis</name>
    <name type="common">Agaric fungus</name>
    <name type="synonym">Psathyrella marcescibilis</name>
    <dbReference type="NCBI Taxonomy" id="230819"/>
    <lineage>
        <taxon>Eukaryota</taxon>
        <taxon>Fungi</taxon>
        <taxon>Dikarya</taxon>
        <taxon>Basidiomycota</taxon>
        <taxon>Agaricomycotina</taxon>
        <taxon>Agaricomycetes</taxon>
        <taxon>Agaricomycetidae</taxon>
        <taxon>Agaricales</taxon>
        <taxon>Agaricineae</taxon>
        <taxon>Psathyrellaceae</taxon>
        <taxon>Coprinopsis</taxon>
    </lineage>
</organism>
<protein>
    <submittedName>
        <fullName evidence="1">Uncharacterized protein</fullName>
    </submittedName>
</protein>
<gene>
    <name evidence="1" type="ORF">FA15DRAFT_659392</name>
</gene>
<sequence>MAPTSMIMHSELIWQEIFSKVNDIRTLTTLTYIRPFRNIAHHLLYQTISLALSGDGSRHDKIISLLHHTFMENPVLGEYVQAVEFLGLDDVEQSARSMWIHMREFCIGGYLGKDMMCILQGDPLLQHPNSEAEDNEDIALAWPNYHDGTDHILNQWQTPGILQCTPNMPAIIFGQDVSFSQIYWTQLSHSMHVVLVKAFQHKHLEHISGQPEFHVSSCRSCMVLSEALRMEPWKESITHLTIYPMFLSQMPRDTIWTPSVLDLESLGQLETLQLHFCDKQSASKSPFYSDLTPTEAWWMWAIQALNSALRQQGTSVPTLHNISLTVGCLWQG</sequence>
<dbReference type="EMBL" id="ML210314">
    <property type="protein sequence ID" value="TFK20045.1"/>
    <property type="molecule type" value="Genomic_DNA"/>
</dbReference>
<proteinExistence type="predicted"/>
<accession>A0A5C3KJF1</accession>
<keyword evidence="2" id="KW-1185">Reference proteome</keyword>
<dbReference type="Proteomes" id="UP000307440">
    <property type="component" value="Unassembled WGS sequence"/>
</dbReference>
<evidence type="ECO:0000313" key="2">
    <source>
        <dbReference type="Proteomes" id="UP000307440"/>
    </source>
</evidence>
<dbReference type="AlphaFoldDB" id="A0A5C3KJF1"/>
<name>A0A5C3KJF1_COPMA</name>
<reference evidence="1 2" key="1">
    <citation type="journal article" date="2019" name="Nat. Ecol. Evol.">
        <title>Megaphylogeny resolves global patterns of mushroom evolution.</title>
        <authorList>
            <person name="Varga T."/>
            <person name="Krizsan K."/>
            <person name="Foldi C."/>
            <person name="Dima B."/>
            <person name="Sanchez-Garcia M."/>
            <person name="Sanchez-Ramirez S."/>
            <person name="Szollosi G.J."/>
            <person name="Szarkandi J.G."/>
            <person name="Papp V."/>
            <person name="Albert L."/>
            <person name="Andreopoulos W."/>
            <person name="Angelini C."/>
            <person name="Antonin V."/>
            <person name="Barry K.W."/>
            <person name="Bougher N.L."/>
            <person name="Buchanan P."/>
            <person name="Buyck B."/>
            <person name="Bense V."/>
            <person name="Catcheside P."/>
            <person name="Chovatia M."/>
            <person name="Cooper J."/>
            <person name="Damon W."/>
            <person name="Desjardin D."/>
            <person name="Finy P."/>
            <person name="Geml J."/>
            <person name="Haridas S."/>
            <person name="Hughes K."/>
            <person name="Justo A."/>
            <person name="Karasinski D."/>
            <person name="Kautmanova I."/>
            <person name="Kiss B."/>
            <person name="Kocsube S."/>
            <person name="Kotiranta H."/>
            <person name="LaButti K.M."/>
            <person name="Lechner B.E."/>
            <person name="Liimatainen K."/>
            <person name="Lipzen A."/>
            <person name="Lukacs Z."/>
            <person name="Mihaltcheva S."/>
            <person name="Morgado L.N."/>
            <person name="Niskanen T."/>
            <person name="Noordeloos M.E."/>
            <person name="Ohm R.A."/>
            <person name="Ortiz-Santana B."/>
            <person name="Ovrebo C."/>
            <person name="Racz N."/>
            <person name="Riley R."/>
            <person name="Savchenko A."/>
            <person name="Shiryaev A."/>
            <person name="Soop K."/>
            <person name="Spirin V."/>
            <person name="Szebenyi C."/>
            <person name="Tomsovsky M."/>
            <person name="Tulloss R.E."/>
            <person name="Uehling J."/>
            <person name="Grigoriev I.V."/>
            <person name="Vagvolgyi C."/>
            <person name="Papp T."/>
            <person name="Martin F.M."/>
            <person name="Miettinen O."/>
            <person name="Hibbett D.S."/>
            <person name="Nagy L.G."/>
        </authorList>
    </citation>
    <scope>NUCLEOTIDE SEQUENCE [LARGE SCALE GENOMIC DNA]</scope>
    <source>
        <strain evidence="1 2">CBS 121175</strain>
    </source>
</reference>